<feature type="compositionally biased region" description="Basic and acidic residues" evidence="1">
    <location>
        <begin position="101"/>
        <end position="118"/>
    </location>
</feature>
<dbReference type="SUPFAM" id="SSF48452">
    <property type="entry name" value="TPR-like"/>
    <property type="match status" value="3"/>
</dbReference>
<evidence type="ECO:0000313" key="2">
    <source>
        <dbReference type="EMBL" id="CEH13412.1"/>
    </source>
</evidence>
<accession>A0A0P1BD67</accession>
<name>A0A0P1BD67_9BASI</name>
<feature type="compositionally biased region" description="Basic and acidic residues" evidence="1">
    <location>
        <begin position="1087"/>
        <end position="1096"/>
    </location>
</feature>
<dbReference type="PANTHER" id="PTHR23082:SF0">
    <property type="entry name" value="GENERAL TRANSCRIPTION FACTOR 3C POLYPEPTIDE 3"/>
    <property type="match status" value="1"/>
</dbReference>
<dbReference type="OrthoDB" id="9991317at2759"/>
<protein>
    <submittedName>
        <fullName evidence="2">RNA polymerase III transcription factor TFIIIC</fullName>
    </submittedName>
</protein>
<dbReference type="GO" id="GO:0090324">
    <property type="term" value="P:negative regulation of oxidative phosphorylation"/>
    <property type="evidence" value="ECO:0007669"/>
    <property type="project" value="InterPro"/>
</dbReference>
<evidence type="ECO:0000256" key="1">
    <source>
        <dbReference type="SAM" id="MobiDB-lite"/>
    </source>
</evidence>
<proteinExistence type="predicted"/>
<keyword evidence="3" id="KW-1185">Reference proteome</keyword>
<dbReference type="PANTHER" id="PTHR23082">
    <property type="entry name" value="TRANSCRIPTION INITIATION FACTOR IIIC TFIIIC , POLYPEPTIDE 3-RELATED"/>
    <property type="match status" value="1"/>
</dbReference>
<dbReference type="Gene3D" id="1.25.40.10">
    <property type="entry name" value="Tetratricopeptide repeat domain"/>
    <property type="match status" value="3"/>
</dbReference>
<feature type="compositionally biased region" description="Basic residues" evidence="1">
    <location>
        <begin position="163"/>
        <end position="176"/>
    </location>
</feature>
<organism evidence="2 3">
    <name type="scientific">Ceraceosorus bombacis</name>
    <dbReference type="NCBI Taxonomy" id="401625"/>
    <lineage>
        <taxon>Eukaryota</taxon>
        <taxon>Fungi</taxon>
        <taxon>Dikarya</taxon>
        <taxon>Basidiomycota</taxon>
        <taxon>Ustilaginomycotina</taxon>
        <taxon>Exobasidiomycetes</taxon>
        <taxon>Ceraceosorales</taxon>
        <taxon>Ceraceosoraceae</taxon>
        <taxon>Ceraceosorus</taxon>
    </lineage>
</organism>
<feature type="compositionally biased region" description="Acidic residues" evidence="1">
    <location>
        <begin position="1097"/>
        <end position="1108"/>
    </location>
</feature>
<feature type="region of interest" description="Disordered" evidence="1">
    <location>
        <begin position="1082"/>
        <end position="1111"/>
    </location>
</feature>
<feature type="region of interest" description="Disordered" evidence="1">
    <location>
        <begin position="81"/>
        <end position="142"/>
    </location>
</feature>
<dbReference type="InterPro" id="IPR011990">
    <property type="entry name" value="TPR-like_helical_dom_sf"/>
</dbReference>
<evidence type="ECO:0000313" key="3">
    <source>
        <dbReference type="Proteomes" id="UP000054845"/>
    </source>
</evidence>
<dbReference type="InterPro" id="IPR045296">
    <property type="entry name" value="Complex1_LYR_ETFRF1_LYRM5"/>
</dbReference>
<dbReference type="GO" id="GO:0000127">
    <property type="term" value="C:transcription factor TFIIIC complex"/>
    <property type="evidence" value="ECO:0007669"/>
    <property type="project" value="TreeGrafter"/>
</dbReference>
<dbReference type="STRING" id="401625.A0A0P1BD67"/>
<dbReference type="SMART" id="SM00028">
    <property type="entry name" value="TPR"/>
    <property type="match status" value="5"/>
</dbReference>
<reference evidence="2 3" key="1">
    <citation type="submission" date="2014-09" db="EMBL/GenBank/DDBJ databases">
        <authorList>
            <person name="Magalhaes I.L.F."/>
            <person name="Oliveira U."/>
            <person name="Santos F.R."/>
            <person name="Vidigal T.H.D.A."/>
            <person name="Brescovit A.D."/>
            <person name="Santos A.J."/>
        </authorList>
    </citation>
    <scope>NUCLEOTIDE SEQUENCE [LARGE SCALE GENOMIC DNA]</scope>
</reference>
<dbReference type="EMBL" id="CCYA01000217">
    <property type="protein sequence ID" value="CEH13412.1"/>
    <property type="molecule type" value="Genomic_DNA"/>
</dbReference>
<dbReference type="CDD" id="cd20265">
    <property type="entry name" value="Complex1_LYR_ETFRF1_LYRM5"/>
    <property type="match status" value="1"/>
</dbReference>
<dbReference type="GO" id="GO:0006383">
    <property type="term" value="P:transcription by RNA polymerase III"/>
    <property type="evidence" value="ECO:0007669"/>
    <property type="project" value="InterPro"/>
</dbReference>
<dbReference type="InterPro" id="IPR039340">
    <property type="entry name" value="Tfc4/TFIIIC-102/Sfc4"/>
</dbReference>
<dbReference type="Proteomes" id="UP000054845">
    <property type="component" value="Unassembled WGS sequence"/>
</dbReference>
<dbReference type="InterPro" id="IPR019734">
    <property type="entry name" value="TPR_rpt"/>
</dbReference>
<feature type="region of interest" description="Disordered" evidence="1">
    <location>
        <begin position="157"/>
        <end position="212"/>
    </location>
</feature>
<sequence>MPPIGHPLRARAIGLYKTLHRLGRDYPDPKYDFLGKLRRTSFANAHLTDEKEVQKFLDIGEFVRKETETLYFLKKYRTLRREGEGEGEEEDEYGWLNDSGESLRSDSADEYRESPEPHRKGRPSTSQAPTGAASRTDPSSDLYARFPDLEQLNLTGVAPVGTARRKKRNARKRVQPSKHLMERPADWAKASQKQRELARLQAEQEPDQEGEVDAEDFGRLINGIASDAVDPVSRAPAWRAALGAVERNEDLQDGEEFNAFTIEDDLRAAAGFRRLRAPGQLARTRRRGLGEEQFSDEVKHLLMKANEAYIDARLPEAIEALSDVIRIEPTVRSAWSTLAMIHLDDLRNIEQGLQCRIIEAHLTKYSLELWKEIAEASEKKHLHDQAEYCLRQGVRNSRVKDKSDVMDLMWLRANKLSDMSGVLDDNTADADCDLMRCKQAVQAFFQILHHRPHNPDIIQAVVPLLCALKRYDRAAKLLVEAREYNLAVFPDPTEEPDAEQGEAYQLRPTFGSNEIVSLADVYLLLGRPVDALDTIRGGARWLQGRAEEEWWDDFDSDDREFDLQREEGGPKGIARPDPTRRVMAAPVHQLDPAMRVRLGLIRAALKDTEEAMFHFSIWKAEVSMKDKLHSEMFRQVGRALVQNELWAESEEWVEAMLLSQIEEVRKKRTALAPHALLTIAQGPFFNLQLCTYDVAQLYAQSLQHNGRLEDAISQYIQLIEQCPDDLQVRIWLAQTYEANHERDKAIEVLRELVRLRQELPSTDMDDASALAASATFFREHKSRGRGTVHPHSAHSKRVTASKEERARLYEARQYEIRVSWADMEKKEDQVFVKGWWSHDVPFDSSQNLPLLLGETAEERAAHLVACSEWLHLARGLTDGFCAVRKLFIRDKGFRSEQQRDRRRDLRSNLDRQANSLISRIRDSLVEDGHPVDPDAMDFCGVHFDDWLLLFMKYAFVLTKMGNVQEAYEILAHIATVNVFWNSQDYSLVINLTHVACALYARDAYTMLETARQLAVTWQFHAEPLRVVTTLANTLGFYAIDSYTAPHAQKSLLRRNRIHEAMAAREPHHFRNDRWVVLPSLSRPSGRRGAEWDRQSDDEADEEEAESAEANDALKSAEEALLAADQAFEEKSRAFRLRYRRPTQFNAPGEITYGSLMLGTLSWQASLAYWLRVFAKHQHDPLVSLGAAAACLQRAMQRQVDNRQHFVLQAITLLASYRKLRHPKSVEVEFNFGRAMHHIGLNHKAEVHYRRALELHDEWEARAREGGSETPDDPDPRERGFDCYREAAHNLSMLYTLSGNPHLAREIYERYLTLH</sequence>